<keyword evidence="3" id="KW-1185">Reference proteome</keyword>
<organism evidence="2 3">
    <name type="scientific">Mucilaginibacter pankratovii</name>
    <dbReference type="NCBI Taxonomy" id="2772110"/>
    <lineage>
        <taxon>Bacteria</taxon>
        <taxon>Pseudomonadati</taxon>
        <taxon>Bacteroidota</taxon>
        <taxon>Sphingobacteriia</taxon>
        <taxon>Sphingobacteriales</taxon>
        <taxon>Sphingobacteriaceae</taxon>
        <taxon>Mucilaginibacter</taxon>
    </lineage>
</organism>
<dbReference type="Proteomes" id="UP000606600">
    <property type="component" value="Unassembled WGS sequence"/>
</dbReference>
<feature type="chain" id="PRO_5045165251" evidence="1">
    <location>
        <begin position="19"/>
        <end position="301"/>
    </location>
</feature>
<keyword evidence="1" id="KW-0732">Signal</keyword>
<accession>A0ABR7WV65</accession>
<evidence type="ECO:0000256" key="1">
    <source>
        <dbReference type="SAM" id="SignalP"/>
    </source>
</evidence>
<comment type="caution">
    <text evidence="2">The sequence shown here is derived from an EMBL/GenBank/DDBJ whole genome shotgun (WGS) entry which is preliminary data.</text>
</comment>
<protein>
    <submittedName>
        <fullName evidence="2">Uncharacterized protein</fullName>
    </submittedName>
</protein>
<sequence length="301" mass="33553">MKISLLPILLCFASLAFGQAPNQPFLHQRFDAEFTAASTQTGDGKYFQSLAAPFEAGDAAFIVYRSNDFVVLLGVQDSLGRISLKQDERVFSKTKGSMLKLPFRPPFKGKYNFIFSTKEKGATGKFSLDLYLYRKGADRVRNTATTNFSDKLKYLLGQKFLGYEFVKLSQTNSFMGASFVPTVKLFNEAECKISVMSGSSTYACNFPAYTDLTAANKKFDELEAATRSTLPAEYARGVNRADNFSGKTKEHFVRGVVFTESGELPFDVDPMQAITQIKHMITISIRTSSTPGEYYLSYDLD</sequence>
<name>A0ABR7WV65_9SPHI</name>
<reference evidence="2 3" key="1">
    <citation type="submission" date="2020-09" db="EMBL/GenBank/DDBJ databases">
        <title>Novel species of Mucilaginibacter isolated from a glacier on the Tibetan Plateau.</title>
        <authorList>
            <person name="Liu Q."/>
            <person name="Xin Y.-H."/>
        </authorList>
    </citation>
    <scope>NUCLEOTIDE SEQUENCE [LARGE SCALE GENOMIC DNA]</scope>
    <source>
        <strain evidence="2 3">ZT4R22</strain>
    </source>
</reference>
<evidence type="ECO:0000313" key="3">
    <source>
        <dbReference type="Proteomes" id="UP000606600"/>
    </source>
</evidence>
<feature type="signal peptide" evidence="1">
    <location>
        <begin position="1"/>
        <end position="18"/>
    </location>
</feature>
<dbReference type="EMBL" id="JACWMY010000007">
    <property type="protein sequence ID" value="MBD1365132.1"/>
    <property type="molecule type" value="Genomic_DNA"/>
</dbReference>
<evidence type="ECO:0000313" key="2">
    <source>
        <dbReference type="EMBL" id="MBD1365132.1"/>
    </source>
</evidence>
<dbReference type="RefSeq" id="WP_191189790.1">
    <property type="nucleotide sequence ID" value="NZ_JACWMY010000007.1"/>
</dbReference>
<gene>
    <name evidence="2" type="ORF">IDJ77_15035</name>
</gene>
<proteinExistence type="predicted"/>